<evidence type="ECO:0000259" key="1">
    <source>
        <dbReference type="PROSITE" id="PS51781"/>
    </source>
</evidence>
<protein>
    <recommendedName>
        <fullName evidence="1">SH3b domain-containing protein</fullName>
    </recommendedName>
</protein>
<dbReference type="eggNOG" id="ENOG502T0VX">
    <property type="taxonomic scope" value="Eukaryota"/>
</dbReference>
<dbReference type="RefSeq" id="XP_001308914.1">
    <property type="nucleotide sequence ID" value="XM_001308913.1"/>
</dbReference>
<sequence>MLGILFAFVSAKRLHKYDYSKNPQANGDGTGVVFAGGYGANIRSGPSTSSSIIGAAADGTQVTVIGHQNDWWQVNRNGQTGYIKAELLHVRGKVDADIGLKIRSGPGTNYARVGGLPNNAVVTIYDVSSNWYKVDQGWVCADYVSLVSGGAGPTPSPSGQVIKQYDPRFNQNIRNWGCAFMSLCWLGGVNSIEGCTANYNLAVSRNWMRSDCYILSWYSIIPLTGAKSCRIGGRYAPVGANEKEILACKNARVPSHYVVGDRNGGIEYDTGHAGYVSYNDHYKKIIYTY</sequence>
<dbReference type="Pfam" id="PF08239">
    <property type="entry name" value="SH3_3"/>
    <property type="match status" value="2"/>
</dbReference>
<dbReference type="InterPro" id="IPR052354">
    <property type="entry name" value="Cell_Wall_Dynamics_Protein"/>
</dbReference>
<dbReference type="VEuPathDB" id="TrichDB:TVAG_052420"/>
<dbReference type="PANTHER" id="PTHR34408">
    <property type="entry name" value="FAMILY PROTEIN, PUTATIVE-RELATED"/>
    <property type="match status" value="1"/>
</dbReference>
<dbReference type="KEGG" id="tva:4753751"/>
<evidence type="ECO:0000313" key="2">
    <source>
        <dbReference type="EMBL" id="EAX95984.1"/>
    </source>
</evidence>
<reference evidence="2" key="2">
    <citation type="journal article" date="2007" name="Science">
        <title>Draft genome sequence of the sexually transmitted pathogen Trichomonas vaginalis.</title>
        <authorList>
            <person name="Carlton J.M."/>
            <person name="Hirt R.P."/>
            <person name="Silva J.C."/>
            <person name="Delcher A.L."/>
            <person name="Schatz M."/>
            <person name="Zhao Q."/>
            <person name="Wortman J.R."/>
            <person name="Bidwell S.L."/>
            <person name="Alsmark U.C.M."/>
            <person name="Besteiro S."/>
            <person name="Sicheritz-Ponten T."/>
            <person name="Noel C.J."/>
            <person name="Dacks J.B."/>
            <person name="Foster P.G."/>
            <person name="Simillion C."/>
            <person name="Van de Peer Y."/>
            <person name="Miranda-Saavedra D."/>
            <person name="Barton G.J."/>
            <person name="Westrop G.D."/>
            <person name="Mueller S."/>
            <person name="Dessi D."/>
            <person name="Fiori P.L."/>
            <person name="Ren Q."/>
            <person name="Paulsen I."/>
            <person name="Zhang H."/>
            <person name="Bastida-Corcuera F.D."/>
            <person name="Simoes-Barbosa A."/>
            <person name="Brown M.T."/>
            <person name="Hayes R.D."/>
            <person name="Mukherjee M."/>
            <person name="Okumura C.Y."/>
            <person name="Schneider R."/>
            <person name="Smith A.J."/>
            <person name="Vanacova S."/>
            <person name="Villalvazo M."/>
            <person name="Haas B.J."/>
            <person name="Pertea M."/>
            <person name="Feldblyum T.V."/>
            <person name="Utterback T.R."/>
            <person name="Shu C.L."/>
            <person name="Osoegawa K."/>
            <person name="de Jong P.J."/>
            <person name="Hrdy I."/>
            <person name="Horvathova L."/>
            <person name="Zubacova Z."/>
            <person name="Dolezal P."/>
            <person name="Malik S.B."/>
            <person name="Logsdon J.M. Jr."/>
            <person name="Henze K."/>
            <person name="Gupta A."/>
            <person name="Wang C.C."/>
            <person name="Dunne R.L."/>
            <person name="Upcroft J.A."/>
            <person name="Upcroft P."/>
            <person name="White O."/>
            <person name="Salzberg S.L."/>
            <person name="Tang P."/>
            <person name="Chiu C.-H."/>
            <person name="Lee Y.-S."/>
            <person name="Embley T.M."/>
            <person name="Coombs G.H."/>
            <person name="Mottram J.C."/>
            <person name="Tachezy J."/>
            <person name="Fraser-Liggett C.M."/>
            <person name="Johnson P.J."/>
        </authorList>
    </citation>
    <scope>NUCLEOTIDE SEQUENCE [LARGE SCALE GENOMIC DNA]</scope>
    <source>
        <strain evidence="2">G3</strain>
    </source>
</reference>
<proteinExistence type="predicted"/>
<dbReference type="EMBL" id="DS113779">
    <property type="protein sequence ID" value="EAX95984.1"/>
    <property type="molecule type" value="Genomic_DNA"/>
</dbReference>
<evidence type="ECO:0000313" key="3">
    <source>
        <dbReference type="Proteomes" id="UP000001542"/>
    </source>
</evidence>
<name>A2FGH0_TRIV3</name>
<dbReference type="SMR" id="A2FGH0"/>
<dbReference type="PANTHER" id="PTHR34408:SF1">
    <property type="entry name" value="GLYCOSYL HYDROLASE FAMILY 19 DOMAIN-CONTAINING PROTEIN HI_1415"/>
    <property type="match status" value="1"/>
</dbReference>
<dbReference type="SMART" id="SM00287">
    <property type="entry name" value="SH3b"/>
    <property type="match status" value="2"/>
</dbReference>
<gene>
    <name evidence="2" type="ORF">TVAG_052420</name>
</gene>
<dbReference type="Proteomes" id="UP000001542">
    <property type="component" value="Unassembled WGS sequence"/>
</dbReference>
<organism evidence="2 3">
    <name type="scientific">Trichomonas vaginalis (strain ATCC PRA-98 / G3)</name>
    <dbReference type="NCBI Taxonomy" id="412133"/>
    <lineage>
        <taxon>Eukaryota</taxon>
        <taxon>Metamonada</taxon>
        <taxon>Parabasalia</taxon>
        <taxon>Trichomonadida</taxon>
        <taxon>Trichomonadidae</taxon>
        <taxon>Trichomonas</taxon>
    </lineage>
</organism>
<dbReference type="InterPro" id="IPR003646">
    <property type="entry name" value="SH3-like_bac-type"/>
</dbReference>
<dbReference type="Gene3D" id="2.30.30.40">
    <property type="entry name" value="SH3 Domains"/>
    <property type="match status" value="2"/>
</dbReference>
<dbReference type="VEuPathDB" id="TrichDB:TVAGG3_0444390"/>
<accession>A2FGH0</accession>
<dbReference type="PROSITE" id="PS51781">
    <property type="entry name" value="SH3B"/>
    <property type="match status" value="1"/>
</dbReference>
<keyword evidence="3" id="KW-1185">Reference proteome</keyword>
<reference evidence="2" key="1">
    <citation type="submission" date="2006-10" db="EMBL/GenBank/DDBJ databases">
        <authorList>
            <person name="Amadeo P."/>
            <person name="Zhao Q."/>
            <person name="Wortman J."/>
            <person name="Fraser-Liggett C."/>
            <person name="Carlton J."/>
        </authorList>
    </citation>
    <scope>NUCLEOTIDE SEQUENCE</scope>
    <source>
        <strain evidence="2">G3</strain>
    </source>
</reference>
<dbReference type="AlphaFoldDB" id="A2FGH0"/>
<dbReference type="InParanoid" id="A2FGH0"/>
<feature type="domain" description="SH3b" evidence="1">
    <location>
        <begin position="28"/>
        <end position="92"/>
    </location>
</feature>